<sequence length="235" mass="27516">MLRVRLSCGYLTHTWSHHVQMQSLRSLTEEALDWYSTIDHTKLKVWRDLAKVFLDHFQFNTIDVTNCMDVQRMYKKSTETFKQYAHKWRGVTARVKPLMTEIELISTFISTLKQPYYGYLLGYYALNFAKIIHIEDEIDDVIKTGKLADYEYLNNMFEQQTIANATTKRPINGRRENGKKEGDVQIVMVNHPQNSYAQPMYTQPSYPSYPVYGQPPRPNYAVYAQLHPPAYAQAI</sequence>
<keyword evidence="3" id="KW-1185">Reference proteome</keyword>
<dbReference type="Pfam" id="PF03732">
    <property type="entry name" value="Retrotrans_gag"/>
    <property type="match status" value="1"/>
</dbReference>
<feature type="domain" description="Retrotransposon gag" evidence="1">
    <location>
        <begin position="26"/>
        <end position="113"/>
    </location>
</feature>
<comment type="caution">
    <text evidence="2">The sequence shown here is derived from an EMBL/GenBank/DDBJ whole genome shotgun (WGS) entry which is preliminary data.</text>
</comment>
<dbReference type="PANTHER" id="PTHR32108">
    <property type="entry name" value="DNA-DIRECTED RNA POLYMERASE SUBUNIT ALPHA"/>
    <property type="match status" value="1"/>
</dbReference>
<evidence type="ECO:0000259" key="1">
    <source>
        <dbReference type="Pfam" id="PF03732"/>
    </source>
</evidence>
<proteinExistence type="predicted"/>
<dbReference type="OrthoDB" id="1301754at2759"/>
<reference evidence="2 3" key="1">
    <citation type="submission" date="2020-04" db="EMBL/GenBank/DDBJ databases">
        <title>Plant Genome Project.</title>
        <authorList>
            <person name="Zhang R.-G."/>
        </authorList>
    </citation>
    <scope>NUCLEOTIDE SEQUENCE [LARGE SCALE GENOMIC DNA]</scope>
    <source>
        <strain evidence="2">YNK0</strain>
        <tissue evidence="2">Leaf</tissue>
    </source>
</reference>
<dbReference type="InterPro" id="IPR005162">
    <property type="entry name" value="Retrotrans_gag_dom"/>
</dbReference>
<dbReference type="Proteomes" id="UP000655225">
    <property type="component" value="Unassembled WGS sequence"/>
</dbReference>
<dbReference type="PANTHER" id="PTHR32108:SF9">
    <property type="entry name" value="REVERSE TRANSCRIPTASE RNASE H-LIKE DOMAIN-CONTAINING PROTEIN"/>
    <property type="match status" value="1"/>
</dbReference>
<dbReference type="AlphaFoldDB" id="A0A835CXM6"/>
<evidence type="ECO:0000313" key="2">
    <source>
        <dbReference type="EMBL" id="KAF8370061.1"/>
    </source>
</evidence>
<dbReference type="OMA" id="THTWSHH"/>
<name>A0A835CXM6_TETSI</name>
<accession>A0A835CXM6</accession>
<organism evidence="2 3">
    <name type="scientific">Tetracentron sinense</name>
    <name type="common">Spur-leaf</name>
    <dbReference type="NCBI Taxonomy" id="13715"/>
    <lineage>
        <taxon>Eukaryota</taxon>
        <taxon>Viridiplantae</taxon>
        <taxon>Streptophyta</taxon>
        <taxon>Embryophyta</taxon>
        <taxon>Tracheophyta</taxon>
        <taxon>Spermatophyta</taxon>
        <taxon>Magnoliopsida</taxon>
        <taxon>Trochodendrales</taxon>
        <taxon>Trochodendraceae</taxon>
        <taxon>Tetracentron</taxon>
    </lineage>
</organism>
<protein>
    <recommendedName>
        <fullName evidence="1">Retrotransposon gag domain-containing protein</fullName>
    </recommendedName>
</protein>
<evidence type="ECO:0000313" key="3">
    <source>
        <dbReference type="Proteomes" id="UP000655225"/>
    </source>
</evidence>
<dbReference type="EMBL" id="JABCRI010000311">
    <property type="protein sequence ID" value="KAF8370061.1"/>
    <property type="molecule type" value="Genomic_DNA"/>
</dbReference>
<gene>
    <name evidence="2" type="ORF">HHK36_031905</name>
</gene>